<dbReference type="EMBL" id="CAJVPY010023144">
    <property type="protein sequence ID" value="CAG8784532.1"/>
    <property type="molecule type" value="Genomic_DNA"/>
</dbReference>
<keyword evidence="2" id="KW-1185">Reference proteome</keyword>
<evidence type="ECO:0000313" key="2">
    <source>
        <dbReference type="Proteomes" id="UP000789405"/>
    </source>
</evidence>
<proteinExistence type="predicted"/>
<name>A0A9N9JIN7_9GLOM</name>
<feature type="non-terminal residue" evidence="1">
    <location>
        <position position="1"/>
    </location>
</feature>
<gene>
    <name evidence="1" type="ORF">DERYTH_LOCUS20122</name>
</gene>
<protein>
    <submittedName>
        <fullName evidence="1">21980_t:CDS:1</fullName>
    </submittedName>
</protein>
<feature type="non-terminal residue" evidence="1">
    <location>
        <position position="221"/>
    </location>
</feature>
<organism evidence="1 2">
    <name type="scientific">Dentiscutata erythropus</name>
    <dbReference type="NCBI Taxonomy" id="1348616"/>
    <lineage>
        <taxon>Eukaryota</taxon>
        <taxon>Fungi</taxon>
        <taxon>Fungi incertae sedis</taxon>
        <taxon>Mucoromycota</taxon>
        <taxon>Glomeromycotina</taxon>
        <taxon>Glomeromycetes</taxon>
        <taxon>Diversisporales</taxon>
        <taxon>Gigasporaceae</taxon>
        <taxon>Dentiscutata</taxon>
    </lineage>
</organism>
<dbReference type="AlphaFoldDB" id="A0A9N9JIN7"/>
<comment type="caution">
    <text evidence="1">The sequence shown here is derived from an EMBL/GenBank/DDBJ whole genome shotgun (WGS) entry which is preliminary data.</text>
</comment>
<accession>A0A9N9JIN7</accession>
<evidence type="ECO:0000313" key="1">
    <source>
        <dbReference type="EMBL" id="CAG8784532.1"/>
    </source>
</evidence>
<sequence length="221" mass="25586">VEKQGRKYSDYIYDNFVGITNLAVAAKLYLAADNVSNLMHLADIHSQKFSMPKRLHSNRFAVRRIFYCLLYIRLQDDLLDNTNYPLANFIARVSGKDRLSSMINSKFYSVDYFKAIACRKFEKLSFEVKIHNSTNKYRVHLPEFNFENRWIKPGALQSTIKDKASLCHYYSDKTLNHMIEESASNWNNWNTGIKGRSEAKTALKLSPSEVIIGVTMGFNNF</sequence>
<reference evidence="1" key="1">
    <citation type="submission" date="2021-06" db="EMBL/GenBank/DDBJ databases">
        <authorList>
            <person name="Kallberg Y."/>
            <person name="Tangrot J."/>
            <person name="Rosling A."/>
        </authorList>
    </citation>
    <scope>NUCLEOTIDE SEQUENCE</scope>
    <source>
        <strain evidence="1">MA453B</strain>
    </source>
</reference>
<dbReference type="Proteomes" id="UP000789405">
    <property type="component" value="Unassembled WGS sequence"/>
</dbReference>